<dbReference type="PANTHER" id="PTHR12246">
    <property type="entry name" value="PALMITOYLTRANSFERASE ZDHHC16"/>
    <property type="match status" value="1"/>
</dbReference>
<protein>
    <recommendedName>
        <fullName evidence="7">Palmitoyltransferase</fullName>
        <ecNumber evidence="7">2.3.1.225</ecNumber>
    </recommendedName>
</protein>
<evidence type="ECO:0000256" key="6">
    <source>
        <dbReference type="ARBA" id="ARBA00023315"/>
    </source>
</evidence>
<evidence type="ECO:0000256" key="8">
    <source>
        <dbReference type="SAM" id="MobiDB-lite"/>
    </source>
</evidence>
<keyword evidence="5" id="KW-0472">Membrane</keyword>
<keyword evidence="4" id="KW-1133">Transmembrane helix</keyword>
<evidence type="ECO:0000256" key="1">
    <source>
        <dbReference type="ARBA" id="ARBA00004141"/>
    </source>
</evidence>
<dbReference type="AlphaFoldDB" id="A0A7S3WD35"/>
<evidence type="ECO:0000256" key="4">
    <source>
        <dbReference type="ARBA" id="ARBA00022989"/>
    </source>
</evidence>
<proteinExistence type="inferred from homology"/>
<gene>
    <name evidence="10" type="ORF">EHUX00137_LOCUS16832</name>
</gene>
<comment type="catalytic activity">
    <reaction evidence="7">
        <text>L-cysteinyl-[protein] + hexadecanoyl-CoA = S-hexadecanoyl-L-cysteinyl-[protein] + CoA</text>
        <dbReference type="Rhea" id="RHEA:36683"/>
        <dbReference type="Rhea" id="RHEA-COMP:10131"/>
        <dbReference type="Rhea" id="RHEA-COMP:11032"/>
        <dbReference type="ChEBI" id="CHEBI:29950"/>
        <dbReference type="ChEBI" id="CHEBI:57287"/>
        <dbReference type="ChEBI" id="CHEBI:57379"/>
        <dbReference type="ChEBI" id="CHEBI:74151"/>
        <dbReference type="EC" id="2.3.1.225"/>
    </reaction>
</comment>
<name>A0A7S3WD35_EMIHU</name>
<dbReference type="GO" id="GO:0016020">
    <property type="term" value="C:membrane"/>
    <property type="evidence" value="ECO:0007669"/>
    <property type="project" value="UniProtKB-SubCell"/>
</dbReference>
<dbReference type="Pfam" id="PF01529">
    <property type="entry name" value="DHHC"/>
    <property type="match status" value="1"/>
</dbReference>
<feature type="region of interest" description="Disordered" evidence="8">
    <location>
        <begin position="244"/>
        <end position="311"/>
    </location>
</feature>
<evidence type="ECO:0000256" key="7">
    <source>
        <dbReference type="RuleBase" id="RU079119"/>
    </source>
</evidence>
<keyword evidence="2 7" id="KW-0808">Transferase</keyword>
<evidence type="ECO:0000259" key="9">
    <source>
        <dbReference type="Pfam" id="PF01529"/>
    </source>
</evidence>
<comment type="subcellular location">
    <subcellularLocation>
        <location evidence="1">Membrane</location>
        <topology evidence="1">Multi-pass membrane protein</topology>
    </subcellularLocation>
</comment>
<organism evidence="10">
    <name type="scientific">Emiliania huxleyi</name>
    <name type="common">Coccolithophore</name>
    <name type="synonym">Pontosphaera huxleyi</name>
    <dbReference type="NCBI Taxonomy" id="2903"/>
    <lineage>
        <taxon>Eukaryota</taxon>
        <taxon>Haptista</taxon>
        <taxon>Haptophyta</taxon>
        <taxon>Prymnesiophyceae</taxon>
        <taxon>Isochrysidales</taxon>
        <taxon>Noelaerhabdaceae</taxon>
        <taxon>Emiliania</taxon>
    </lineage>
</organism>
<keyword evidence="6 7" id="KW-0012">Acyltransferase</keyword>
<accession>A0A7S3WD35</accession>
<comment type="similarity">
    <text evidence="7">Belongs to the DHHC palmitoyltransferase family.</text>
</comment>
<dbReference type="SUPFAM" id="SSF50156">
    <property type="entry name" value="PDZ domain-like"/>
    <property type="match status" value="1"/>
</dbReference>
<keyword evidence="3" id="KW-0812">Transmembrane</keyword>
<dbReference type="GO" id="GO:0019706">
    <property type="term" value="F:protein-cysteine S-palmitoyltransferase activity"/>
    <property type="evidence" value="ECO:0007669"/>
    <property type="project" value="UniProtKB-EC"/>
</dbReference>
<dbReference type="EMBL" id="HBIR01022065">
    <property type="protein sequence ID" value="CAE0548429.1"/>
    <property type="molecule type" value="Transcribed_RNA"/>
</dbReference>
<evidence type="ECO:0000313" key="10">
    <source>
        <dbReference type="EMBL" id="CAE0548429.1"/>
    </source>
</evidence>
<evidence type="ECO:0000256" key="2">
    <source>
        <dbReference type="ARBA" id="ARBA00022679"/>
    </source>
</evidence>
<evidence type="ECO:0000256" key="3">
    <source>
        <dbReference type="ARBA" id="ARBA00022692"/>
    </source>
</evidence>
<dbReference type="EC" id="2.3.1.225" evidence="7"/>
<dbReference type="InterPro" id="IPR001594">
    <property type="entry name" value="Palmitoyltrfase_DHHC"/>
</dbReference>
<evidence type="ECO:0000256" key="5">
    <source>
        <dbReference type="ARBA" id="ARBA00023136"/>
    </source>
</evidence>
<dbReference type="InterPro" id="IPR039859">
    <property type="entry name" value="PFA4/ZDH16/20/ERF2-like"/>
</dbReference>
<feature type="compositionally biased region" description="Basic and acidic residues" evidence="8">
    <location>
        <begin position="251"/>
        <end position="260"/>
    </location>
</feature>
<dbReference type="PROSITE" id="PS50216">
    <property type="entry name" value="DHHC"/>
    <property type="match status" value="1"/>
</dbReference>
<dbReference type="InterPro" id="IPR036034">
    <property type="entry name" value="PDZ_sf"/>
</dbReference>
<feature type="domain" description="Palmitoyltransferase DHHC" evidence="9">
    <location>
        <begin position="160"/>
        <end position="209"/>
    </location>
</feature>
<sequence length="311" mass="33509">MLRNKQRRVIAPPGKLGVCFTLRGSCVCVSTLAKESPLRGEVAVGWVLRSIDGVPVAGHHDAARKLVDKQGEARSITFATDDACPPWSKYGAAAVAAVDAFVAVATAKWSWIVAPHMPLPVVAVCLCLPLLLLLHQWRAICSGPGYAAELEPPDGAALAESRTCVKCGWHKPSGCHHCSDCGRCVLGMDHHCYWLGGCVGKKNYASFLMLEGRAAVPAQPLPTHSATPALSLAVAPQVRVCRLPRTGRHGPRGDPPRAAERMAGLPPRSLRPAPRPRRRPRPPLPLPAHQARRRGEVNTLAPLRRDRQPPN</sequence>
<reference evidence="10" key="1">
    <citation type="submission" date="2021-01" db="EMBL/GenBank/DDBJ databases">
        <authorList>
            <person name="Corre E."/>
            <person name="Pelletier E."/>
            <person name="Niang G."/>
            <person name="Scheremetjew M."/>
            <person name="Finn R."/>
            <person name="Kale V."/>
            <person name="Holt S."/>
            <person name="Cochrane G."/>
            <person name="Meng A."/>
            <person name="Brown T."/>
            <person name="Cohen L."/>
        </authorList>
    </citation>
    <scope>NUCLEOTIDE SEQUENCE</scope>
    <source>
        <strain evidence="10">379</strain>
    </source>
</reference>
<comment type="domain">
    <text evidence="7">The DHHC domain is required for palmitoyltransferase activity.</text>
</comment>